<keyword evidence="1" id="KW-0732">Signal</keyword>
<organism evidence="2 3">
    <name type="scientific">Limnoraphis robusta CCNP1315</name>
    <dbReference type="NCBI Taxonomy" id="3110306"/>
    <lineage>
        <taxon>Bacteria</taxon>
        <taxon>Bacillati</taxon>
        <taxon>Cyanobacteriota</taxon>
        <taxon>Cyanophyceae</taxon>
        <taxon>Oscillatoriophycideae</taxon>
        <taxon>Oscillatoriales</taxon>
        <taxon>Sirenicapillariaceae</taxon>
        <taxon>Limnoraphis</taxon>
    </lineage>
</organism>
<name>A0ABU5U629_9CYAN</name>
<evidence type="ECO:0000313" key="2">
    <source>
        <dbReference type="EMBL" id="MEA5522639.1"/>
    </source>
</evidence>
<protein>
    <submittedName>
        <fullName evidence="2">PEP-CTERM sorting domain-containing protein</fullName>
    </submittedName>
</protein>
<gene>
    <name evidence="2" type="ORF">VB854_27285</name>
</gene>
<proteinExistence type="predicted"/>
<dbReference type="RefSeq" id="WP_323220812.1">
    <property type="nucleotide sequence ID" value="NZ_JAYGHT010000191.1"/>
</dbReference>
<dbReference type="EMBL" id="JAYGHT010000191">
    <property type="protein sequence ID" value="MEA5522639.1"/>
    <property type="molecule type" value="Genomic_DNA"/>
</dbReference>
<reference evidence="2 3" key="1">
    <citation type="submission" date="2023-12" db="EMBL/GenBank/DDBJ databases">
        <title>Baltic Sea Cyanobacteria.</title>
        <authorList>
            <person name="Delbaje E."/>
            <person name="Fewer D.P."/>
            <person name="Shishido T.K."/>
        </authorList>
    </citation>
    <scope>NUCLEOTIDE SEQUENCE [LARGE SCALE GENOMIC DNA]</scope>
    <source>
        <strain evidence="2 3">CCNP 1315</strain>
    </source>
</reference>
<evidence type="ECO:0000313" key="3">
    <source>
        <dbReference type="Proteomes" id="UP001301728"/>
    </source>
</evidence>
<sequence>MITNNIFKQLTGTIAALTLLTIVSEAPAHAARFNFDFPLIDDFENILGTGSVSFEAEPNPLTEWEKVALSEFEANLTLNDSQSFSFTAIEQANAVFFDGEFLGVEYRGESQESSEYVLLIDGGDELIKPGEPGAWSLWGPNAETGVVDTRIIGGDDVNYKTVPEPSSLVGLGILAMTLLAAQKKNKSQSNIKF</sequence>
<feature type="signal peptide" evidence="1">
    <location>
        <begin position="1"/>
        <end position="30"/>
    </location>
</feature>
<dbReference type="NCBIfam" id="TIGR02595">
    <property type="entry name" value="PEP_CTERM"/>
    <property type="match status" value="1"/>
</dbReference>
<keyword evidence="3" id="KW-1185">Reference proteome</keyword>
<comment type="caution">
    <text evidence="2">The sequence shown here is derived from an EMBL/GenBank/DDBJ whole genome shotgun (WGS) entry which is preliminary data.</text>
</comment>
<accession>A0ABU5U629</accession>
<feature type="chain" id="PRO_5046905612" evidence="1">
    <location>
        <begin position="31"/>
        <end position="193"/>
    </location>
</feature>
<dbReference type="Proteomes" id="UP001301728">
    <property type="component" value="Unassembled WGS sequence"/>
</dbReference>
<evidence type="ECO:0000256" key="1">
    <source>
        <dbReference type="SAM" id="SignalP"/>
    </source>
</evidence>
<dbReference type="InterPro" id="IPR013424">
    <property type="entry name" value="Ice-binding_C"/>
</dbReference>